<name>A0A5C4T646_9BACL</name>
<comment type="caution">
    <text evidence="1">The sequence shown here is derived from an EMBL/GenBank/DDBJ whole genome shotgun (WGS) entry which is preliminary data.</text>
</comment>
<dbReference type="InterPro" id="IPR050696">
    <property type="entry name" value="FtsA/MreB"/>
</dbReference>
<dbReference type="OrthoDB" id="2690797at2"/>
<dbReference type="RefSeq" id="WP_139603939.1">
    <property type="nucleotide sequence ID" value="NZ_VDCQ01000028.1"/>
</dbReference>
<dbReference type="InterPro" id="IPR005883">
    <property type="entry name" value="PilM"/>
</dbReference>
<dbReference type="AlphaFoldDB" id="A0A5C4T646"/>
<dbReference type="SUPFAM" id="SSF53067">
    <property type="entry name" value="Actin-like ATPase domain"/>
    <property type="match status" value="1"/>
</dbReference>
<dbReference type="EMBL" id="VDCQ01000028">
    <property type="protein sequence ID" value="TNJ64502.1"/>
    <property type="molecule type" value="Genomic_DNA"/>
</dbReference>
<organism evidence="1 2">
    <name type="scientific">Paenibacillus hemerocallicola</name>
    <dbReference type="NCBI Taxonomy" id="1172614"/>
    <lineage>
        <taxon>Bacteria</taxon>
        <taxon>Bacillati</taxon>
        <taxon>Bacillota</taxon>
        <taxon>Bacilli</taxon>
        <taxon>Bacillales</taxon>
        <taxon>Paenibacillaceae</taxon>
        <taxon>Paenibacillus</taxon>
    </lineage>
</organism>
<dbReference type="PANTHER" id="PTHR32432">
    <property type="entry name" value="CELL DIVISION PROTEIN FTSA-RELATED"/>
    <property type="match status" value="1"/>
</dbReference>
<dbReference type="Gene3D" id="3.30.1490.300">
    <property type="match status" value="1"/>
</dbReference>
<proteinExistence type="predicted"/>
<keyword evidence="2" id="KW-1185">Reference proteome</keyword>
<accession>A0A5C4T646</accession>
<evidence type="ECO:0008006" key="3">
    <source>
        <dbReference type="Google" id="ProtNLM"/>
    </source>
</evidence>
<dbReference type="Proteomes" id="UP000307943">
    <property type="component" value="Unassembled WGS sequence"/>
</dbReference>
<evidence type="ECO:0000313" key="1">
    <source>
        <dbReference type="EMBL" id="TNJ64502.1"/>
    </source>
</evidence>
<gene>
    <name evidence="1" type="ORF">FE784_19680</name>
</gene>
<dbReference type="Gene3D" id="3.30.420.40">
    <property type="match status" value="2"/>
</dbReference>
<dbReference type="PANTHER" id="PTHR32432:SF3">
    <property type="entry name" value="ETHANOLAMINE UTILIZATION PROTEIN EUTJ"/>
    <property type="match status" value="1"/>
</dbReference>
<dbReference type="InterPro" id="IPR043129">
    <property type="entry name" value="ATPase_NBD"/>
</dbReference>
<protein>
    <recommendedName>
        <fullName evidence="3">Pilus assembly protein PilM</fullName>
    </recommendedName>
</protein>
<reference evidence="1 2" key="1">
    <citation type="submission" date="2019-05" db="EMBL/GenBank/DDBJ databases">
        <title>We sequenced the genome of Paenibacillus hemerocallicola KCTC 33185 for further insight into its adaptation and study the phylogeny of Paenibacillus.</title>
        <authorList>
            <person name="Narsing Rao M.P."/>
        </authorList>
    </citation>
    <scope>NUCLEOTIDE SEQUENCE [LARGE SCALE GENOMIC DNA]</scope>
    <source>
        <strain evidence="1 2">KCTC 33185</strain>
    </source>
</reference>
<evidence type="ECO:0000313" key="2">
    <source>
        <dbReference type="Proteomes" id="UP000307943"/>
    </source>
</evidence>
<sequence>MRIRFARSSLGLEIADHAVKLVRLVKDRKQSFRIKTQHVVPMPEQAIVDGKIMQPDVVAGKLVELAKKANATGKRVQLLVPGSVVMVRYLKLPDLPMKKLGKVLQFELADNIRLPFDDPQYDFVKLPGTSNAATSAPEDGVPMCDILLAAASKAIIRQYADLTEQAGMKPAALEIKGLALYRLLRHRGIRSDHGALLAVDMSPASAELCIYKSGGLRMSRNVSLETSADPAPGRGGFGASGASDALAQVAAAGRIDPLETLYDNLAQEIDRFVAFYRYTLNQRDDVIAEVLLCGDMEQPEAAAESLRERLSYSLRLLGEEGELPAKRGSYSLSPQTCVAVGLALRGLGL</sequence>
<dbReference type="Pfam" id="PF11104">
    <property type="entry name" value="PilM_2"/>
    <property type="match status" value="1"/>
</dbReference>